<evidence type="ECO:0000256" key="1">
    <source>
        <dbReference type="ARBA" id="ARBA00000971"/>
    </source>
</evidence>
<dbReference type="Proteomes" id="UP001056873">
    <property type="component" value="Chromosome"/>
</dbReference>
<dbReference type="Gene3D" id="3.10.50.40">
    <property type="match status" value="1"/>
</dbReference>
<dbReference type="Gene3D" id="1.10.287.460">
    <property type="entry name" value="Peptidyl-prolyl cis-trans isomerase, FKBP-type, N-terminal domain"/>
    <property type="match status" value="1"/>
</dbReference>
<feature type="domain" description="PPIase FKBP-type" evidence="7">
    <location>
        <begin position="333"/>
        <end position="419"/>
    </location>
</feature>
<evidence type="ECO:0000256" key="2">
    <source>
        <dbReference type="ARBA" id="ARBA00013194"/>
    </source>
</evidence>
<evidence type="ECO:0000256" key="6">
    <source>
        <dbReference type="SAM" id="MobiDB-lite"/>
    </source>
</evidence>
<dbReference type="SUPFAM" id="SSF54534">
    <property type="entry name" value="FKBP-like"/>
    <property type="match status" value="1"/>
</dbReference>
<dbReference type="EC" id="5.2.1.8" evidence="2 4"/>
<feature type="coiled-coil region" evidence="5">
    <location>
        <begin position="132"/>
        <end position="205"/>
    </location>
</feature>
<keyword evidence="3 4" id="KW-0697">Rotamase</keyword>
<protein>
    <recommendedName>
        <fullName evidence="2 4">peptidylprolyl isomerase</fullName>
        <ecNumber evidence="2 4">5.2.1.8</ecNumber>
    </recommendedName>
</protein>
<dbReference type="InterPro" id="IPR046357">
    <property type="entry name" value="PPIase_dom_sf"/>
</dbReference>
<feature type="region of interest" description="Disordered" evidence="6">
    <location>
        <begin position="32"/>
        <end position="76"/>
    </location>
</feature>
<evidence type="ECO:0000313" key="8">
    <source>
        <dbReference type="EMBL" id="USV03184.1"/>
    </source>
</evidence>
<proteinExistence type="predicted"/>
<evidence type="ECO:0000313" key="9">
    <source>
        <dbReference type="Proteomes" id="UP001056873"/>
    </source>
</evidence>
<keyword evidence="5" id="KW-0175">Coiled coil</keyword>
<dbReference type="GO" id="GO:0003755">
    <property type="term" value="F:peptidyl-prolyl cis-trans isomerase activity"/>
    <property type="evidence" value="ECO:0007669"/>
    <property type="project" value="UniProtKB-EC"/>
</dbReference>
<comment type="catalytic activity">
    <reaction evidence="1 4">
        <text>[protein]-peptidylproline (omega=180) = [protein]-peptidylproline (omega=0)</text>
        <dbReference type="Rhea" id="RHEA:16237"/>
        <dbReference type="Rhea" id="RHEA-COMP:10747"/>
        <dbReference type="Rhea" id="RHEA-COMP:10748"/>
        <dbReference type="ChEBI" id="CHEBI:83833"/>
        <dbReference type="ChEBI" id="CHEBI:83834"/>
        <dbReference type="EC" id="5.2.1.8"/>
    </reaction>
</comment>
<sequence length="431" mass="47384">MFGGLLPAFIAHAETNPQNNIPALLQFAEQYQQQTPPKKEPQRNSEPGKQAEKIISRSAKPAITEPKPRPGRWQTKDAEVQRQQATITELKQQLAALREQQPEEVKTPAIDFTGISQLAKNLRQALAVTPTEQQAAEQLKQAEQQRTQLATLTSKNSDLQHQLLLARTDAERRVTQSDNALAALRKNNEVQITQLRTQLSAAQANSPQQVSAEGLKTAKNQQDYAAGVSLGEEILQMQAERSRWGVKTDKQLILAGISDTFAGERRLADDVLNAALASADKEVNTAREKTLNGQTKSASDYLAKFKQNKQVKQADSGFWYKIDYAGDTAIAAGASVDVVVKEMLTDGTVIQDMDASGATLSQPVADFPPLFKEAISLLKNHGSMTLVVPPELAYGEKGYPPKVPPNATMVYQLRIAEMYPGKHQRGKVREE</sequence>
<name>A0ABY5CYZ5_9GAMM</name>
<reference evidence="8" key="1">
    <citation type="journal article" date="2022" name="BMC Genomics">
        <title>Genome sequence of the entomopathogenic Serratia entomophila isolate 626 and characterisation of the species specific itaconate degradation pathway.</title>
        <authorList>
            <person name="Vaughan A.L."/>
            <person name="Altermann E."/>
            <person name="Glare T.R."/>
            <person name="Hurst M.R.H."/>
        </authorList>
    </citation>
    <scope>NUCLEOTIDE SEQUENCE</scope>
    <source>
        <strain evidence="8">626</strain>
    </source>
</reference>
<keyword evidence="9" id="KW-1185">Reference proteome</keyword>
<keyword evidence="4 8" id="KW-0413">Isomerase</keyword>
<dbReference type="PROSITE" id="PS50059">
    <property type="entry name" value="FKBP_PPIASE"/>
    <property type="match status" value="1"/>
</dbReference>
<dbReference type="Pfam" id="PF00254">
    <property type="entry name" value="FKBP_C"/>
    <property type="match status" value="1"/>
</dbReference>
<dbReference type="EMBL" id="CP074347">
    <property type="protein sequence ID" value="USV03184.1"/>
    <property type="molecule type" value="Genomic_DNA"/>
</dbReference>
<evidence type="ECO:0000256" key="4">
    <source>
        <dbReference type="PROSITE-ProRule" id="PRU00277"/>
    </source>
</evidence>
<gene>
    <name evidence="8" type="ORF">KFQ06_00345</name>
</gene>
<evidence type="ECO:0000256" key="5">
    <source>
        <dbReference type="SAM" id="Coils"/>
    </source>
</evidence>
<dbReference type="Pfam" id="PF01346">
    <property type="entry name" value="FKBP_N"/>
    <property type="match status" value="1"/>
</dbReference>
<organism evidence="8 9">
    <name type="scientific">Serratia entomophila</name>
    <dbReference type="NCBI Taxonomy" id="42906"/>
    <lineage>
        <taxon>Bacteria</taxon>
        <taxon>Pseudomonadati</taxon>
        <taxon>Pseudomonadota</taxon>
        <taxon>Gammaproteobacteria</taxon>
        <taxon>Enterobacterales</taxon>
        <taxon>Yersiniaceae</taxon>
        <taxon>Serratia</taxon>
    </lineage>
</organism>
<dbReference type="InterPro" id="IPR001179">
    <property type="entry name" value="PPIase_FKBP_dom"/>
</dbReference>
<dbReference type="InterPro" id="IPR036944">
    <property type="entry name" value="PPIase_FKBP_N_sf"/>
</dbReference>
<dbReference type="InterPro" id="IPR000774">
    <property type="entry name" value="PPIase_FKBP_N"/>
</dbReference>
<evidence type="ECO:0000259" key="7">
    <source>
        <dbReference type="PROSITE" id="PS50059"/>
    </source>
</evidence>
<evidence type="ECO:0000256" key="3">
    <source>
        <dbReference type="ARBA" id="ARBA00023110"/>
    </source>
</evidence>
<accession>A0ABY5CYZ5</accession>